<name>A0A399F4Q4_9DEIN</name>
<dbReference type="InterPro" id="IPR021986">
    <property type="entry name" value="Spherulin4"/>
</dbReference>
<dbReference type="AlphaFoldDB" id="A0A399F4Q4"/>
<dbReference type="PANTHER" id="PTHR35040">
    <property type="match status" value="1"/>
</dbReference>
<dbReference type="Proteomes" id="UP000266178">
    <property type="component" value="Unassembled WGS sequence"/>
</dbReference>
<dbReference type="EMBL" id="QWLB01000034">
    <property type="protein sequence ID" value="RIH91737.1"/>
    <property type="molecule type" value="Genomic_DNA"/>
</dbReference>
<comment type="caution">
    <text evidence="1">The sequence shown here is derived from an EMBL/GenBank/DDBJ whole genome shotgun (WGS) entry which is preliminary data.</text>
</comment>
<proteinExistence type="predicted"/>
<protein>
    <submittedName>
        <fullName evidence="1">Spherulation-specific family 4</fullName>
    </submittedName>
</protein>
<accession>A0A399F4Q4</accession>
<dbReference type="Pfam" id="PF12138">
    <property type="entry name" value="Spherulin4"/>
    <property type="match status" value="1"/>
</dbReference>
<dbReference type="RefSeq" id="WP_170146472.1">
    <property type="nucleotide sequence ID" value="NZ_BJXM01000054.1"/>
</dbReference>
<sequence length="309" mass="34203">MLPRPLTWILAGVLLGGLAWAAPIARAGLKPVLLVPIYVFPHSWGVNEYVRLINLQKRYPNLPIVAIVNVDFDGPDWKTNPGYRAQMGEIVRSLAGAGIVVLGYASSSYTRRPFQGDPKGSGFGSDLRTNVDRWIRFFPQVRGIFVDEMCYSLTLYRDQQHPCLPLEASRAPVGQAEGRPYRDVMAYYRAVYAYIRLSKGLELVIANPGQTVPPAFFDGSVADALIVYEGSEAYFDPTVYPLGGNPDRTGLLLYNDPAPFALPKLRAVLGKVGFFYVTDAMLVDGKLNPWAALPRYLEELADYLASPQP</sequence>
<keyword evidence="2" id="KW-1185">Reference proteome</keyword>
<reference evidence="1 2" key="1">
    <citation type="submission" date="2018-08" db="EMBL/GenBank/DDBJ databases">
        <title>Meiothermus granaticius genome AF-68 sequencing project.</title>
        <authorList>
            <person name="Da Costa M.S."/>
            <person name="Albuquerque L."/>
            <person name="Raposo P."/>
            <person name="Froufe H.J.C."/>
            <person name="Barroso C.S."/>
            <person name="Egas C."/>
        </authorList>
    </citation>
    <scope>NUCLEOTIDE SEQUENCE [LARGE SCALE GENOMIC DNA]</scope>
    <source>
        <strain evidence="1 2">AF-68</strain>
    </source>
</reference>
<organism evidence="1 2">
    <name type="scientific">Meiothermus granaticius NBRC 107808</name>
    <dbReference type="NCBI Taxonomy" id="1227551"/>
    <lineage>
        <taxon>Bacteria</taxon>
        <taxon>Thermotogati</taxon>
        <taxon>Deinococcota</taxon>
        <taxon>Deinococci</taxon>
        <taxon>Thermales</taxon>
        <taxon>Thermaceae</taxon>
        <taxon>Meiothermus</taxon>
    </lineage>
</organism>
<evidence type="ECO:0000313" key="1">
    <source>
        <dbReference type="EMBL" id="RIH91737.1"/>
    </source>
</evidence>
<dbReference type="PANTHER" id="PTHR35040:SF9">
    <property type="entry name" value="4-LIKE CELL SURFACE PROTEIN, PUTATIVE (AFU_ORTHOLOGUE AFUA_4G14080)-RELATED"/>
    <property type="match status" value="1"/>
</dbReference>
<evidence type="ECO:0000313" key="2">
    <source>
        <dbReference type="Proteomes" id="UP000266178"/>
    </source>
</evidence>
<gene>
    <name evidence="1" type="ORF">Mgrana_02403</name>
</gene>